<dbReference type="AlphaFoldDB" id="X0VQ91"/>
<proteinExistence type="predicted"/>
<protein>
    <submittedName>
        <fullName evidence="1">Uncharacterized protein</fullName>
    </submittedName>
</protein>
<organism evidence="1">
    <name type="scientific">marine sediment metagenome</name>
    <dbReference type="NCBI Taxonomy" id="412755"/>
    <lineage>
        <taxon>unclassified sequences</taxon>
        <taxon>metagenomes</taxon>
        <taxon>ecological metagenomes</taxon>
    </lineage>
</organism>
<feature type="non-terminal residue" evidence="1">
    <location>
        <position position="116"/>
    </location>
</feature>
<comment type="caution">
    <text evidence="1">The sequence shown here is derived from an EMBL/GenBank/DDBJ whole genome shotgun (WGS) entry which is preliminary data.</text>
</comment>
<gene>
    <name evidence="1" type="ORF">S01H1_52972</name>
</gene>
<reference evidence="1" key="1">
    <citation type="journal article" date="2014" name="Front. Microbiol.">
        <title>High frequency of phylogenetically diverse reductive dehalogenase-homologous genes in deep subseafloor sedimentary metagenomes.</title>
        <authorList>
            <person name="Kawai M."/>
            <person name="Futagami T."/>
            <person name="Toyoda A."/>
            <person name="Takaki Y."/>
            <person name="Nishi S."/>
            <person name="Hori S."/>
            <person name="Arai W."/>
            <person name="Tsubouchi T."/>
            <person name="Morono Y."/>
            <person name="Uchiyama I."/>
            <person name="Ito T."/>
            <person name="Fujiyama A."/>
            <person name="Inagaki F."/>
            <person name="Takami H."/>
        </authorList>
    </citation>
    <scope>NUCLEOTIDE SEQUENCE</scope>
    <source>
        <strain evidence="1">Expedition CK06-06</strain>
    </source>
</reference>
<dbReference type="EMBL" id="BARS01034274">
    <property type="protein sequence ID" value="GAG20400.1"/>
    <property type="molecule type" value="Genomic_DNA"/>
</dbReference>
<sequence>MTIPLFIPGGCSGLWSGSSLIRSLSRTIKPVPGHAFRGLVSILLAAIVSWPTLSTAQELIYRRDWDQVRSAVAVLQLPALQRVVNQYEMVPNSNMVIRYPGGDDGNAWAIELRNWL</sequence>
<evidence type="ECO:0000313" key="1">
    <source>
        <dbReference type="EMBL" id="GAG20400.1"/>
    </source>
</evidence>
<accession>X0VQ91</accession>
<name>X0VQ91_9ZZZZ</name>